<dbReference type="InterPro" id="IPR002931">
    <property type="entry name" value="Transglutaminase-like"/>
</dbReference>
<evidence type="ECO:0000313" key="3">
    <source>
        <dbReference type="EMBL" id="TWI65247.1"/>
    </source>
</evidence>
<dbReference type="Pfam" id="PF13559">
    <property type="entry name" value="DUF4129"/>
    <property type="match status" value="1"/>
</dbReference>
<dbReference type="Pfam" id="PF11992">
    <property type="entry name" value="TgpA_N"/>
    <property type="match status" value="1"/>
</dbReference>
<dbReference type="InterPro" id="IPR052901">
    <property type="entry name" value="Bact_TGase-like"/>
</dbReference>
<dbReference type="PANTHER" id="PTHR42736:SF1">
    <property type="entry name" value="PROTEIN-GLUTAMINE GAMMA-GLUTAMYLTRANSFERASE"/>
    <property type="match status" value="1"/>
</dbReference>
<keyword evidence="3" id="KW-0645">Protease</keyword>
<dbReference type="AlphaFoldDB" id="A0A562R856"/>
<feature type="transmembrane region" description="Helical" evidence="1">
    <location>
        <begin position="166"/>
        <end position="185"/>
    </location>
</feature>
<dbReference type="GO" id="GO:0006508">
    <property type="term" value="P:proteolysis"/>
    <property type="evidence" value="ECO:0007669"/>
    <property type="project" value="UniProtKB-KW"/>
</dbReference>
<dbReference type="Gene3D" id="3.10.620.30">
    <property type="match status" value="1"/>
</dbReference>
<protein>
    <submittedName>
        <fullName evidence="3">Transglutaminase-like putative cysteine protease</fullName>
    </submittedName>
</protein>
<proteinExistence type="predicted"/>
<feature type="transmembrane region" description="Helical" evidence="1">
    <location>
        <begin position="59"/>
        <end position="77"/>
    </location>
</feature>
<feature type="transmembrane region" description="Helical" evidence="1">
    <location>
        <begin position="559"/>
        <end position="578"/>
    </location>
</feature>
<accession>A0A562R856</accession>
<dbReference type="InterPro" id="IPR025403">
    <property type="entry name" value="TgpA-like_C"/>
</dbReference>
<evidence type="ECO:0000259" key="2">
    <source>
        <dbReference type="SMART" id="SM00460"/>
    </source>
</evidence>
<dbReference type="SMART" id="SM00460">
    <property type="entry name" value="TGc"/>
    <property type="match status" value="1"/>
</dbReference>
<keyword evidence="4" id="KW-1185">Reference proteome</keyword>
<dbReference type="OrthoDB" id="9804872at2"/>
<keyword evidence="3" id="KW-0378">Hydrolase</keyword>
<keyword evidence="1" id="KW-0472">Membrane</keyword>
<organism evidence="3 4">
    <name type="scientific">Pseudoduganella lurida</name>
    <dbReference type="NCBI Taxonomy" id="1036180"/>
    <lineage>
        <taxon>Bacteria</taxon>
        <taxon>Pseudomonadati</taxon>
        <taxon>Pseudomonadota</taxon>
        <taxon>Betaproteobacteria</taxon>
        <taxon>Burkholderiales</taxon>
        <taxon>Oxalobacteraceae</taxon>
        <taxon>Telluria group</taxon>
        <taxon>Pseudoduganella</taxon>
    </lineage>
</organism>
<evidence type="ECO:0000256" key="1">
    <source>
        <dbReference type="SAM" id="Phobius"/>
    </source>
</evidence>
<keyword evidence="1" id="KW-0812">Transmembrane</keyword>
<reference evidence="3 4" key="1">
    <citation type="journal article" date="2015" name="Stand. Genomic Sci.">
        <title>Genomic Encyclopedia of Bacterial and Archaeal Type Strains, Phase III: the genomes of soil and plant-associated and newly described type strains.</title>
        <authorList>
            <person name="Whitman W.B."/>
            <person name="Woyke T."/>
            <person name="Klenk H.P."/>
            <person name="Zhou Y."/>
            <person name="Lilburn T.G."/>
            <person name="Beck B.J."/>
            <person name="De Vos P."/>
            <person name="Vandamme P."/>
            <person name="Eisen J.A."/>
            <person name="Garrity G."/>
            <person name="Hugenholtz P."/>
            <person name="Kyrpides N.C."/>
        </authorList>
    </citation>
    <scope>NUCLEOTIDE SEQUENCE [LARGE SCALE GENOMIC DNA]</scope>
    <source>
        <strain evidence="3 4">CGMCC 1.10822</strain>
    </source>
</reference>
<gene>
    <name evidence="3" type="ORF">IP91_02654</name>
</gene>
<comment type="caution">
    <text evidence="3">The sequence shown here is derived from an EMBL/GenBank/DDBJ whole genome shotgun (WGS) entry which is preliminary data.</text>
</comment>
<dbReference type="SUPFAM" id="SSF54001">
    <property type="entry name" value="Cysteine proteinases"/>
    <property type="match status" value="1"/>
</dbReference>
<feature type="transmembrane region" description="Helical" evidence="1">
    <location>
        <begin position="20"/>
        <end position="47"/>
    </location>
</feature>
<evidence type="ECO:0000313" key="4">
    <source>
        <dbReference type="Proteomes" id="UP000318431"/>
    </source>
</evidence>
<dbReference type="InterPro" id="IPR021878">
    <property type="entry name" value="TgpA_N"/>
</dbReference>
<name>A0A562R856_9BURK</name>
<dbReference type="GO" id="GO:0008233">
    <property type="term" value="F:peptidase activity"/>
    <property type="evidence" value="ECO:0007669"/>
    <property type="project" value="UniProtKB-KW"/>
</dbReference>
<dbReference type="EMBL" id="VLLB01000004">
    <property type="protein sequence ID" value="TWI65247.1"/>
    <property type="molecule type" value="Genomic_DNA"/>
</dbReference>
<dbReference type="PANTHER" id="PTHR42736">
    <property type="entry name" value="PROTEIN-GLUTAMINE GAMMA-GLUTAMYLTRANSFERASE"/>
    <property type="match status" value="1"/>
</dbReference>
<dbReference type="RefSeq" id="WP_145649506.1">
    <property type="nucleotide sequence ID" value="NZ_VLLB01000004.1"/>
</dbReference>
<dbReference type="Pfam" id="PF01841">
    <property type="entry name" value="Transglut_core"/>
    <property type="match status" value="1"/>
</dbReference>
<feature type="domain" description="Transglutaminase-like" evidence="2">
    <location>
        <begin position="414"/>
        <end position="485"/>
    </location>
</feature>
<keyword evidence="1" id="KW-1133">Transmembrane helix</keyword>
<dbReference type="Proteomes" id="UP000318431">
    <property type="component" value="Unassembled WGS sequence"/>
</dbReference>
<feature type="transmembrane region" description="Helical" evidence="1">
    <location>
        <begin position="109"/>
        <end position="127"/>
    </location>
</feature>
<dbReference type="InterPro" id="IPR038765">
    <property type="entry name" value="Papain-like_cys_pep_sf"/>
</dbReference>
<feature type="transmembrane region" description="Helical" evidence="1">
    <location>
        <begin position="133"/>
        <end position="154"/>
    </location>
</feature>
<sequence length="669" mass="74067">MKAPSLPALARDKQDTLLLVVAALFVIAPHFGHLPLWASATACVTLLWRTLLTLRGRRLPPRWLLLPVAVLAMAGVWRSYGMLLGRDAGVAMLALLLAFKLLEMHAKRDLYVVLFLSFFLMLTNFFYSQSIATGLAMGATIIILLTAQVTFQYTGTVPPLGRRLRLAGRIFLLAAPLAILLFFGFPRIQGPLWGSPGDAAGPRTGISDTMSPGSMSGLAMSEEPAFRVRFDGPPPPQDRLYWRGLVMSRYDGRTWSRIGGRPHRAASAQEALALRVAGRPAPYEITLEPSGRRYLFTLELSAPDLAVAEERVVVSDELESATLRPLQRIVRYRSAAYSQYAIQPDLDQALSGKWLQLPAGFNPLARELGERLHRQYGAHHQGTIDAVLAMFHQQGYSYTLQPPLLGRNAVDEFLTVSRAGFCEHYAGSFVFLMRAAGIPARVVTGYQGGELNPVDGVLTVRQSDAHAWAEVWLAGRGWVRVDPTAAVAPDRVRLGTASALRQKAPFGLGGLAALRDDRDSWLSQLRFQTQAINNAWNQWVLDYNPDRQKNFLAELSGTFGHWRMLAAALGVAALLWLWRFSRARRRGDPVQTAWLRFCRILAGHGIARAPDEGPATLLPRVHAAGLPAEKQAAMTEFLELYGALRYRALDDDERRRSARRLATLLSLSR</sequence>